<dbReference type="SUPFAM" id="SSF52402">
    <property type="entry name" value="Adenine nucleotide alpha hydrolases-like"/>
    <property type="match status" value="2"/>
</dbReference>
<dbReference type="InterPro" id="IPR006016">
    <property type="entry name" value="UspA"/>
</dbReference>
<reference evidence="3 4" key="2">
    <citation type="submission" date="2020-03" db="EMBL/GenBank/DDBJ databases">
        <authorList>
            <person name="Ichikawa N."/>
            <person name="Kimura A."/>
            <person name="Kitahashi Y."/>
            <person name="Uohara A."/>
        </authorList>
    </citation>
    <scope>NUCLEOTIDE SEQUENCE [LARGE SCALE GENOMIC DNA]</scope>
    <source>
        <strain evidence="3 4">NBRC 108639</strain>
    </source>
</reference>
<protein>
    <recommendedName>
        <fullName evidence="2">UspA domain-containing protein</fullName>
    </recommendedName>
</protein>
<evidence type="ECO:0000256" key="1">
    <source>
        <dbReference type="ARBA" id="ARBA00008791"/>
    </source>
</evidence>
<comment type="similarity">
    <text evidence="1">Belongs to the universal stress protein A family.</text>
</comment>
<keyword evidence="4" id="KW-1185">Reference proteome</keyword>
<dbReference type="Gene3D" id="3.40.50.620">
    <property type="entry name" value="HUPs"/>
    <property type="match status" value="2"/>
</dbReference>
<feature type="domain" description="UspA" evidence="2">
    <location>
        <begin position="8"/>
        <end position="124"/>
    </location>
</feature>
<dbReference type="Pfam" id="PF00582">
    <property type="entry name" value="Usp"/>
    <property type="match status" value="2"/>
</dbReference>
<dbReference type="PANTHER" id="PTHR46268:SF6">
    <property type="entry name" value="UNIVERSAL STRESS PROTEIN UP12"/>
    <property type="match status" value="1"/>
</dbReference>
<reference evidence="3 4" key="1">
    <citation type="submission" date="2020-03" db="EMBL/GenBank/DDBJ databases">
        <title>Whole genome shotgun sequence of Phytohabitans houttuyneae NBRC 108639.</title>
        <authorList>
            <person name="Komaki H."/>
            <person name="Tamura T."/>
        </authorList>
    </citation>
    <scope>NUCLEOTIDE SEQUENCE [LARGE SCALE GENOMIC DNA]</scope>
    <source>
        <strain evidence="3 4">NBRC 108639</strain>
    </source>
</reference>
<gene>
    <name evidence="3" type="ORF">Phou_058400</name>
</gene>
<dbReference type="InterPro" id="IPR014729">
    <property type="entry name" value="Rossmann-like_a/b/a_fold"/>
</dbReference>
<comment type="caution">
    <text evidence="3">The sequence shown here is derived from an EMBL/GenBank/DDBJ whole genome shotgun (WGS) entry which is preliminary data.</text>
</comment>
<feature type="domain" description="UspA" evidence="2">
    <location>
        <begin position="138"/>
        <end position="259"/>
    </location>
</feature>
<dbReference type="AlphaFoldDB" id="A0A6V8KE04"/>
<name>A0A6V8KE04_9ACTN</name>
<organism evidence="3 4">
    <name type="scientific">Phytohabitans houttuyneae</name>
    <dbReference type="NCBI Taxonomy" id="1076126"/>
    <lineage>
        <taxon>Bacteria</taxon>
        <taxon>Bacillati</taxon>
        <taxon>Actinomycetota</taxon>
        <taxon>Actinomycetes</taxon>
        <taxon>Micromonosporales</taxon>
        <taxon>Micromonosporaceae</taxon>
    </lineage>
</organism>
<sequence>MTAEPLGPVVVGVDGSCSALQAVDLAAEEAAARLTPLVVVHVETGPGDSQEVLDIAAARALAEHPGLAVSTTAVVGDPARALLARSSDAYLLVLGHRRDARFPALPAGPVTTRVVHEARCPVMVHRPVDPQRALPSPRPVLVGVDDYPRAEPGIAFAFEQAALRGASVIALHVRAWRTPEAAEMLHEAVSAWAGKYPDVPVQLSVQYGQLAVPALAEASMDAQLVVVGSSRHGGTGPFARGLVTHAMVDLAGCPVAAVPLP</sequence>
<evidence type="ECO:0000313" key="4">
    <source>
        <dbReference type="Proteomes" id="UP000482800"/>
    </source>
</evidence>
<proteinExistence type="inferred from homology"/>
<accession>A0A6V8KE04</accession>
<dbReference type="Proteomes" id="UP000482800">
    <property type="component" value="Unassembled WGS sequence"/>
</dbReference>
<dbReference type="EMBL" id="BLPF01000002">
    <property type="protein sequence ID" value="GFJ81660.1"/>
    <property type="molecule type" value="Genomic_DNA"/>
</dbReference>
<dbReference type="RefSeq" id="WP_173061169.1">
    <property type="nucleotide sequence ID" value="NZ_BAABGO010000031.1"/>
</dbReference>
<evidence type="ECO:0000313" key="3">
    <source>
        <dbReference type="EMBL" id="GFJ81660.1"/>
    </source>
</evidence>
<evidence type="ECO:0000259" key="2">
    <source>
        <dbReference type="Pfam" id="PF00582"/>
    </source>
</evidence>
<dbReference type="InterPro" id="IPR006015">
    <property type="entry name" value="Universal_stress_UspA"/>
</dbReference>
<dbReference type="PANTHER" id="PTHR46268">
    <property type="entry name" value="STRESS RESPONSE PROTEIN NHAX"/>
    <property type="match status" value="1"/>
</dbReference>
<dbReference type="PRINTS" id="PR01438">
    <property type="entry name" value="UNVRSLSTRESS"/>
</dbReference>